<reference evidence="9 10" key="1">
    <citation type="journal article" date="2024" name="IMA Fungus">
        <title>IMA Genome - F19 : A genome assembly and annotation guide to empower mycologists, including annotated draft genome sequences of Ceratocystis pirilliformis, Diaporthe australafricana, Fusarium ophioides, Paecilomyces lecythidis, and Sporothrix stenoceras.</title>
        <authorList>
            <person name="Aylward J."/>
            <person name="Wilson A.M."/>
            <person name="Visagie C.M."/>
            <person name="Spraker J."/>
            <person name="Barnes I."/>
            <person name="Buitendag C."/>
            <person name="Ceriani C."/>
            <person name="Del Mar Angel L."/>
            <person name="du Plessis D."/>
            <person name="Fuchs T."/>
            <person name="Gasser K."/>
            <person name="Kramer D."/>
            <person name="Li W."/>
            <person name="Munsamy K."/>
            <person name="Piso A."/>
            <person name="Price J.L."/>
            <person name="Sonnekus B."/>
            <person name="Thomas C."/>
            <person name="van der Nest A."/>
            <person name="van Dijk A."/>
            <person name="van Heerden A."/>
            <person name="van Vuuren N."/>
            <person name="Yilmaz N."/>
            <person name="Duong T.A."/>
            <person name="van der Merwe N.A."/>
            <person name="Wingfield M.J."/>
            <person name="Wingfield B.D."/>
        </authorList>
    </citation>
    <scope>NUCLEOTIDE SEQUENCE [LARGE SCALE GENOMIC DNA]</scope>
    <source>
        <strain evidence="9 10">CMW 18300</strain>
    </source>
</reference>
<dbReference type="Pfam" id="PF20684">
    <property type="entry name" value="Fung_rhodopsin"/>
    <property type="match status" value="1"/>
</dbReference>
<dbReference type="InterPro" id="IPR049326">
    <property type="entry name" value="Rhodopsin_dom_fungi"/>
</dbReference>
<dbReference type="EMBL" id="JAWRVE010000007">
    <property type="protein sequence ID" value="KAL1880744.1"/>
    <property type="molecule type" value="Genomic_DNA"/>
</dbReference>
<evidence type="ECO:0000256" key="2">
    <source>
        <dbReference type="ARBA" id="ARBA00022692"/>
    </source>
</evidence>
<keyword evidence="3 7" id="KW-1133">Transmembrane helix</keyword>
<comment type="caution">
    <text evidence="9">The sequence shown here is derived from an EMBL/GenBank/DDBJ whole genome shotgun (WGS) entry which is preliminary data.</text>
</comment>
<proteinExistence type="inferred from homology"/>
<organism evidence="9 10">
    <name type="scientific">Diaporthe australafricana</name>
    <dbReference type="NCBI Taxonomy" id="127596"/>
    <lineage>
        <taxon>Eukaryota</taxon>
        <taxon>Fungi</taxon>
        <taxon>Dikarya</taxon>
        <taxon>Ascomycota</taxon>
        <taxon>Pezizomycotina</taxon>
        <taxon>Sordariomycetes</taxon>
        <taxon>Sordariomycetidae</taxon>
        <taxon>Diaporthales</taxon>
        <taxon>Diaporthaceae</taxon>
        <taxon>Diaporthe</taxon>
    </lineage>
</organism>
<evidence type="ECO:0000256" key="6">
    <source>
        <dbReference type="SAM" id="MobiDB-lite"/>
    </source>
</evidence>
<dbReference type="Proteomes" id="UP001583177">
    <property type="component" value="Unassembled WGS sequence"/>
</dbReference>
<gene>
    <name evidence="9" type="ORF">Daus18300_001358</name>
</gene>
<evidence type="ECO:0000313" key="10">
    <source>
        <dbReference type="Proteomes" id="UP001583177"/>
    </source>
</evidence>
<accession>A0ABR3XZ00</accession>
<dbReference type="PANTHER" id="PTHR33048:SF129">
    <property type="entry name" value="INTEGRAL MEMBRANE PROTEIN-RELATED"/>
    <property type="match status" value="1"/>
</dbReference>
<feature type="transmembrane region" description="Helical" evidence="7">
    <location>
        <begin position="6"/>
        <end position="27"/>
    </location>
</feature>
<comment type="subcellular location">
    <subcellularLocation>
        <location evidence="1">Membrane</location>
        <topology evidence="1">Multi-pass membrane protein</topology>
    </subcellularLocation>
</comment>
<keyword evidence="2 7" id="KW-0812">Transmembrane</keyword>
<evidence type="ECO:0000256" key="1">
    <source>
        <dbReference type="ARBA" id="ARBA00004141"/>
    </source>
</evidence>
<feature type="region of interest" description="Disordered" evidence="6">
    <location>
        <begin position="221"/>
        <end position="282"/>
    </location>
</feature>
<feature type="transmembrane region" description="Helical" evidence="7">
    <location>
        <begin position="68"/>
        <end position="87"/>
    </location>
</feature>
<evidence type="ECO:0000256" key="4">
    <source>
        <dbReference type="ARBA" id="ARBA00023136"/>
    </source>
</evidence>
<evidence type="ECO:0000256" key="5">
    <source>
        <dbReference type="ARBA" id="ARBA00038359"/>
    </source>
</evidence>
<evidence type="ECO:0000259" key="8">
    <source>
        <dbReference type="Pfam" id="PF20684"/>
    </source>
</evidence>
<evidence type="ECO:0000313" key="9">
    <source>
        <dbReference type="EMBL" id="KAL1880744.1"/>
    </source>
</evidence>
<keyword evidence="4 7" id="KW-0472">Membrane</keyword>
<feature type="domain" description="Rhodopsin" evidence="8">
    <location>
        <begin position="47"/>
        <end position="204"/>
    </location>
</feature>
<feature type="transmembrane region" description="Helical" evidence="7">
    <location>
        <begin position="140"/>
        <end position="165"/>
    </location>
</feature>
<keyword evidence="10" id="KW-1185">Reference proteome</keyword>
<feature type="transmembrane region" description="Helical" evidence="7">
    <location>
        <begin position="107"/>
        <end position="128"/>
    </location>
</feature>
<dbReference type="PANTHER" id="PTHR33048">
    <property type="entry name" value="PTH11-LIKE INTEGRAL MEMBRANE PROTEIN (AFU_ORTHOLOGUE AFUA_5G11245)"/>
    <property type="match status" value="1"/>
</dbReference>
<protein>
    <recommendedName>
        <fullName evidence="8">Rhodopsin domain-containing protein</fullName>
    </recommendedName>
</protein>
<feature type="transmembrane region" description="Helical" evidence="7">
    <location>
        <begin position="177"/>
        <end position="199"/>
    </location>
</feature>
<evidence type="ECO:0000256" key="3">
    <source>
        <dbReference type="ARBA" id="ARBA00022989"/>
    </source>
</evidence>
<sequence length="306" mass="32441">MAYNSLQIQTVAAFIVTYVLATLFLGARYFQSIKINKTVDPDLDLTAFNKIAMLVVLYRINPSNGYRTLVVSLGAAIFAYTLTLTIITGGPCNPLHSGTTTCLENVALSHAVLNIVSDLAVVMTPIPTIRRLVTSTRQKVSVGCLLAVGSCVVICSIARLPYVVLIGITTDVTYTEAILGIWSIVEINLGIICGCAMRLKSLLTTYLPRLGLTGGSASNGLSGGRAGAKSYQNSSGKKSVGGIRPANDGPARPGDEVQFPDEIAGGGRYQLRPLPKKRGAGPVYEASTEDLQFYNMDGKSSVGSEK</sequence>
<evidence type="ECO:0000256" key="7">
    <source>
        <dbReference type="SAM" id="Phobius"/>
    </source>
</evidence>
<name>A0ABR3XZ00_9PEZI</name>
<comment type="similarity">
    <text evidence="5">Belongs to the SAT4 family.</text>
</comment>
<dbReference type="InterPro" id="IPR052337">
    <property type="entry name" value="SAT4-like"/>
</dbReference>